<feature type="domain" description="Beta-hexosaminidase bacterial type N-terminal" evidence="8">
    <location>
        <begin position="25"/>
        <end position="160"/>
    </location>
</feature>
<dbReference type="GO" id="GO:0005975">
    <property type="term" value="P:carbohydrate metabolic process"/>
    <property type="evidence" value="ECO:0007669"/>
    <property type="project" value="InterPro"/>
</dbReference>
<protein>
    <recommendedName>
        <fullName evidence="4">N-acetyl-beta-glucosaminidase</fullName>
    </recommendedName>
</protein>
<evidence type="ECO:0000313" key="10">
    <source>
        <dbReference type="Proteomes" id="UP000179786"/>
    </source>
</evidence>
<sequence>MSLLCWSYAAVCVASPTPANLGLLLMPSPKKMQMTQQQLILPENVQVFMTGFDEQRQSLQFSRLQSALAQSQSLRSTTLLKSALPDTSFLQIVVASNSRTKAHHLIPQFSEDESYTLDIGAHGIHIQANSVFGAQHAVSSLMQLLASAQSGGLPYLRIEDEPRFAWRGLLIDSVRHFISVDTIKRQLDGMAAAKLNVLHWHLTDDQGWRVESKAYPRLTELASDGQYYTQQQIKDVVTYGALHGIRVVPEFGMPGHASAIAVAYPQLMSEEKQYQMQRHWGVFKPLLDVSKVQVYEFIETLLAEMTSLFPDRYVHIGGDEVDPQQWLANSNIQALMKTDNLNNGYDVQAYFNQRVQAILHRQQRIMMGWDEVYHPDLPKDIVVQSWRGHDSLNTVARNGYQGILSTGFYIDQPQYTDYHYRNDPLDQSEPLEQSLELSAAYTFTIDRLKGSDVNGELLMMGDDAARQVLIKLNDQHHKAAQLQKRYTLDGKQYWLVTLDSWMGPLEFEFAPAQGKSSVLIGNSRYPVVLKETLNPSPTSMPEPLRPTQQQRILGAEATIWSELVSDDNLDLRIWPRLFAIAERLWSPQAIKNIENMYHRLDAMDDYGAKVVGLAHQQQHVKGLSYLLSPTLTDAEHQRSLSFLMALSSRLEPAHYYTRHHIKYLQNKYHQRAPLNALVDFLPVESRAVRLLQAAFTRYLNGKTDALQHVEKDTLKLQAQLLAGQQVLVNNTNLEHLQPLLKQQLELNVLTLGVIDSCRRQVIHSPQEQGQVAQQLRSLQNLRSELVLAAVEPVRRLYLNCQNK</sequence>
<evidence type="ECO:0000256" key="1">
    <source>
        <dbReference type="ARBA" id="ARBA00006285"/>
    </source>
</evidence>
<dbReference type="PANTHER" id="PTHR22600">
    <property type="entry name" value="BETA-HEXOSAMINIDASE"/>
    <property type="match status" value="1"/>
</dbReference>
<dbReference type="GO" id="GO:0004563">
    <property type="term" value="F:beta-N-acetylhexosaminidase activity"/>
    <property type="evidence" value="ECO:0007669"/>
    <property type="project" value="InterPro"/>
</dbReference>
<evidence type="ECO:0000256" key="4">
    <source>
        <dbReference type="ARBA" id="ARBA00033000"/>
    </source>
</evidence>
<dbReference type="InterPro" id="IPR015882">
    <property type="entry name" value="HEX_bac_N"/>
</dbReference>
<reference evidence="9 10" key="1">
    <citation type="submission" date="2016-09" db="EMBL/GenBank/DDBJ databases">
        <title>Pseudoalteromonas amylolytica sp. nov., isolated from the surface seawater.</title>
        <authorList>
            <person name="Wu Y.-H."/>
            <person name="Cheng H."/>
            <person name="Jin X.-B."/>
            <person name="Wang C.-S."/>
            <person name="Xu X.-W."/>
        </authorList>
    </citation>
    <scope>NUCLEOTIDE SEQUENCE [LARGE SCALE GENOMIC DNA]</scope>
    <source>
        <strain evidence="9 10">JW1</strain>
    </source>
</reference>
<dbReference type="Pfam" id="PF02838">
    <property type="entry name" value="Glyco_hydro_20b"/>
    <property type="match status" value="1"/>
</dbReference>
<dbReference type="InterPro" id="IPR017853">
    <property type="entry name" value="GH"/>
</dbReference>
<evidence type="ECO:0000256" key="6">
    <source>
        <dbReference type="SAM" id="SignalP"/>
    </source>
</evidence>
<dbReference type="InterPro" id="IPR015883">
    <property type="entry name" value="Glyco_hydro_20_cat"/>
</dbReference>
<dbReference type="Pfam" id="PF00728">
    <property type="entry name" value="Glyco_hydro_20"/>
    <property type="match status" value="2"/>
</dbReference>
<evidence type="ECO:0000256" key="5">
    <source>
        <dbReference type="PIRSR" id="PIRSR625705-1"/>
    </source>
</evidence>
<dbReference type="Proteomes" id="UP000179786">
    <property type="component" value="Unassembled WGS sequence"/>
</dbReference>
<dbReference type="GO" id="GO:0016020">
    <property type="term" value="C:membrane"/>
    <property type="evidence" value="ECO:0007669"/>
    <property type="project" value="TreeGrafter"/>
</dbReference>
<gene>
    <name evidence="9" type="ORF">BET10_09600</name>
</gene>
<proteinExistence type="inferred from homology"/>
<evidence type="ECO:0000259" key="8">
    <source>
        <dbReference type="Pfam" id="PF02838"/>
    </source>
</evidence>
<dbReference type="EMBL" id="MKJU01000025">
    <property type="protein sequence ID" value="OHU91670.1"/>
    <property type="molecule type" value="Genomic_DNA"/>
</dbReference>
<keyword evidence="2" id="KW-0378">Hydrolase</keyword>
<accession>A0A1S1MST8</accession>
<keyword evidence="3" id="KW-0326">Glycosidase</keyword>
<dbReference type="Gene3D" id="3.30.379.10">
    <property type="entry name" value="Chitobiase/beta-hexosaminidase domain 2-like"/>
    <property type="match status" value="1"/>
</dbReference>
<dbReference type="AlphaFoldDB" id="A0A1S1MST8"/>
<feature type="domain" description="Glycoside hydrolase family 20 catalytic" evidence="7">
    <location>
        <begin position="541"/>
        <end position="587"/>
    </location>
</feature>
<keyword evidence="10" id="KW-1185">Reference proteome</keyword>
<dbReference type="SUPFAM" id="SSF51445">
    <property type="entry name" value="(Trans)glycosidases"/>
    <property type="match status" value="1"/>
</dbReference>
<comment type="caution">
    <text evidence="9">The sequence shown here is derived from an EMBL/GenBank/DDBJ whole genome shotgun (WGS) entry which is preliminary data.</text>
</comment>
<dbReference type="Gene3D" id="3.20.20.80">
    <property type="entry name" value="Glycosidases"/>
    <property type="match status" value="2"/>
</dbReference>
<evidence type="ECO:0000256" key="2">
    <source>
        <dbReference type="ARBA" id="ARBA00022801"/>
    </source>
</evidence>
<dbReference type="STRING" id="1859457.BET10_09600"/>
<dbReference type="PRINTS" id="PR00738">
    <property type="entry name" value="GLHYDRLASE20"/>
</dbReference>
<dbReference type="InterPro" id="IPR029018">
    <property type="entry name" value="Hex-like_dom2"/>
</dbReference>
<feature type="chain" id="PRO_5010160359" description="N-acetyl-beta-glucosaminidase" evidence="6">
    <location>
        <begin position="22"/>
        <end position="803"/>
    </location>
</feature>
<dbReference type="SUPFAM" id="SSF55545">
    <property type="entry name" value="beta-N-acetylhexosaminidase-like domain"/>
    <property type="match status" value="1"/>
</dbReference>
<dbReference type="GO" id="GO:0006689">
    <property type="term" value="P:ganglioside catabolic process"/>
    <property type="evidence" value="ECO:0007669"/>
    <property type="project" value="TreeGrafter"/>
</dbReference>
<evidence type="ECO:0000256" key="3">
    <source>
        <dbReference type="ARBA" id="ARBA00023295"/>
    </source>
</evidence>
<comment type="similarity">
    <text evidence="1">Belongs to the glycosyl hydrolase 20 family.</text>
</comment>
<organism evidence="9 10">
    <name type="scientific">Pseudoalteromonas amylolytica</name>
    <dbReference type="NCBI Taxonomy" id="1859457"/>
    <lineage>
        <taxon>Bacteria</taxon>
        <taxon>Pseudomonadati</taxon>
        <taxon>Pseudomonadota</taxon>
        <taxon>Gammaproteobacteria</taxon>
        <taxon>Alteromonadales</taxon>
        <taxon>Pseudoalteromonadaceae</taxon>
        <taxon>Pseudoalteromonas</taxon>
    </lineage>
</organism>
<dbReference type="InterPro" id="IPR025705">
    <property type="entry name" value="Beta_hexosaminidase_sua/sub"/>
</dbReference>
<evidence type="ECO:0000313" key="9">
    <source>
        <dbReference type="EMBL" id="OHU91670.1"/>
    </source>
</evidence>
<feature type="domain" description="Glycoside hydrolase family 20 catalytic" evidence="7">
    <location>
        <begin position="164"/>
        <end position="439"/>
    </location>
</feature>
<feature type="signal peptide" evidence="6">
    <location>
        <begin position="1"/>
        <end position="21"/>
    </location>
</feature>
<dbReference type="GO" id="GO:0030203">
    <property type="term" value="P:glycosaminoglycan metabolic process"/>
    <property type="evidence" value="ECO:0007669"/>
    <property type="project" value="TreeGrafter"/>
</dbReference>
<feature type="active site" description="Proton donor" evidence="5">
    <location>
        <position position="320"/>
    </location>
</feature>
<name>A0A1S1MST8_9GAMM</name>
<dbReference type="GO" id="GO:0005764">
    <property type="term" value="C:lysosome"/>
    <property type="evidence" value="ECO:0007669"/>
    <property type="project" value="TreeGrafter"/>
</dbReference>
<keyword evidence="6" id="KW-0732">Signal</keyword>
<dbReference type="PANTHER" id="PTHR22600:SF21">
    <property type="entry name" value="BETA-HEXOSAMINIDASE A"/>
    <property type="match status" value="1"/>
</dbReference>
<evidence type="ECO:0000259" key="7">
    <source>
        <dbReference type="Pfam" id="PF00728"/>
    </source>
</evidence>